<feature type="domain" description="BTB" evidence="2">
    <location>
        <begin position="16"/>
        <end position="85"/>
    </location>
</feature>
<evidence type="ECO:0000256" key="1">
    <source>
        <dbReference type="SAM" id="MobiDB-lite"/>
    </source>
</evidence>
<feature type="region of interest" description="Disordered" evidence="1">
    <location>
        <begin position="214"/>
        <end position="248"/>
    </location>
</feature>
<dbReference type="Pfam" id="PF07707">
    <property type="entry name" value="BACK"/>
    <property type="match status" value="1"/>
</dbReference>
<dbReference type="Pfam" id="PF00651">
    <property type="entry name" value="BTB"/>
    <property type="match status" value="1"/>
</dbReference>
<dbReference type="AlphaFoldDB" id="A0AAD1U3E3"/>
<dbReference type="SUPFAM" id="SSF54695">
    <property type="entry name" value="POZ domain"/>
    <property type="match status" value="1"/>
</dbReference>
<dbReference type="PANTHER" id="PTHR47457:SF1">
    <property type="entry name" value="BTB DOMAIN-CONTAINING PROTEIN-RELATED"/>
    <property type="match status" value="1"/>
</dbReference>
<reference evidence="3" key="1">
    <citation type="submission" date="2023-07" db="EMBL/GenBank/DDBJ databases">
        <authorList>
            <consortium name="AG Swart"/>
            <person name="Singh M."/>
            <person name="Singh A."/>
            <person name="Seah K."/>
            <person name="Emmerich C."/>
        </authorList>
    </citation>
    <scope>NUCLEOTIDE SEQUENCE</scope>
    <source>
        <strain evidence="3">DP1</strain>
    </source>
</reference>
<name>A0AAD1U3E3_EUPCR</name>
<gene>
    <name evidence="3" type="ORF">ECRASSUSDP1_LOCUS745</name>
</gene>
<dbReference type="InterPro" id="IPR011705">
    <property type="entry name" value="BACK"/>
</dbReference>
<dbReference type="Proteomes" id="UP001295684">
    <property type="component" value="Unassembled WGS sequence"/>
</dbReference>
<evidence type="ECO:0000313" key="4">
    <source>
        <dbReference type="Proteomes" id="UP001295684"/>
    </source>
</evidence>
<keyword evidence="4" id="KW-1185">Reference proteome</keyword>
<sequence>METEGLLQFRGNEKLSDISLTKASAPDADAIKGHKVVLAASSGLFFDLFTKEDQELVDEFKIPAFIETKSAVTEDPYNKAFAYMYCDQQFDKIRAELSPNNVFQLYSVAYTLKIKKLINDLEDFIVNDLLDNENSINFYLDGIRFESQKVTSACEKLLVQEFQEVCTSKDGHYFLSQLPLPYFQNLMKDNELNVDNETRVLECVEKYIRHRADIQPDKTEEEKKAERAAIEAAGEEPPPDPEEEEKAKKEEEFNALDDKGKIQWKKQAAGRMRVRGLRPTEKRELFKAIRFAFLTHQELLQCSRDPIFDEAKDYFIEGLTYKIEPEEVLDKDNTLISLNERAHYVRDALGDDFRDLNVNAPQRHRMDPTGDVHQERTLEDGPNRRAGTHRTDKSRSPLRNKPAPKGGSRAELAGQKSRYPGARKDQLSYPRRTLQGGMDDTFARAETDPYHDMGAPTMPPVRFAVPGQGRSRKHGPQANWADNQVAKKSFDYNYDMDENGCFFYLATQGGRKIWQNPHVIGQVQAFASSIGFGTVQDLVGRKCVNLRTLNEPFSFFGVDLGEGRKLLPTCYTIMNRNSSTHVLMNWHFEGSTDKLNWTILDRRVYMPSQLESASIHDNYAVDQEIIDSLCQKQQTNTWGIDQNVYNDIDSEGFRFFRIIQISPNSSGSDNLALSCFEIYGNIAAGRFP</sequence>
<dbReference type="PANTHER" id="PTHR47457">
    <property type="entry name" value="OS05G0345500 PROTEIN"/>
    <property type="match status" value="1"/>
</dbReference>
<dbReference type="InterPro" id="IPR011333">
    <property type="entry name" value="SKP1/BTB/POZ_sf"/>
</dbReference>
<dbReference type="InterPro" id="IPR000210">
    <property type="entry name" value="BTB/POZ_dom"/>
</dbReference>
<dbReference type="Gene3D" id="1.25.40.420">
    <property type="match status" value="1"/>
</dbReference>
<protein>
    <recommendedName>
        <fullName evidence="2">BTB domain-containing protein</fullName>
    </recommendedName>
</protein>
<dbReference type="PROSITE" id="PS50097">
    <property type="entry name" value="BTB"/>
    <property type="match status" value="1"/>
</dbReference>
<evidence type="ECO:0000313" key="3">
    <source>
        <dbReference type="EMBL" id="CAI2359454.1"/>
    </source>
</evidence>
<proteinExistence type="predicted"/>
<evidence type="ECO:0000259" key="2">
    <source>
        <dbReference type="PROSITE" id="PS50097"/>
    </source>
</evidence>
<feature type="compositionally biased region" description="Basic and acidic residues" evidence="1">
    <location>
        <begin position="364"/>
        <end position="395"/>
    </location>
</feature>
<feature type="compositionally biased region" description="Acidic residues" evidence="1">
    <location>
        <begin position="233"/>
        <end position="244"/>
    </location>
</feature>
<dbReference type="EMBL" id="CAMPGE010000700">
    <property type="protein sequence ID" value="CAI2359454.1"/>
    <property type="molecule type" value="Genomic_DNA"/>
</dbReference>
<feature type="region of interest" description="Disordered" evidence="1">
    <location>
        <begin position="360"/>
        <end position="435"/>
    </location>
</feature>
<accession>A0AAD1U3E3</accession>
<feature type="compositionally biased region" description="Basic and acidic residues" evidence="1">
    <location>
        <begin position="214"/>
        <end position="229"/>
    </location>
</feature>
<comment type="caution">
    <text evidence="3">The sequence shown here is derived from an EMBL/GenBank/DDBJ whole genome shotgun (WGS) entry which is preliminary data.</text>
</comment>
<dbReference type="Gene3D" id="2.60.120.260">
    <property type="entry name" value="Galactose-binding domain-like"/>
    <property type="match status" value="1"/>
</dbReference>
<organism evidence="3 4">
    <name type="scientific">Euplotes crassus</name>
    <dbReference type="NCBI Taxonomy" id="5936"/>
    <lineage>
        <taxon>Eukaryota</taxon>
        <taxon>Sar</taxon>
        <taxon>Alveolata</taxon>
        <taxon>Ciliophora</taxon>
        <taxon>Intramacronucleata</taxon>
        <taxon>Spirotrichea</taxon>
        <taxon>Hypotrichia</taxon>
        <taxon>Euplotida</taxon>
        <taxon>Euplotidae</taxon>
        <taxon>Moneuplotes</taxon>
    </lineage>
</organism>
<dbReference type="Gene3D" id="3.30.710.10">
    <property type="entry name" value="Potassium Channel Kv1.1, Chain A"/>
    <property type="match status" value="1"/>
</dbReference>